<organism evidence="2 3">
    <name type="scientific">Elysia marginata</name>
    <dbReference type="NCBI Taxonomy" id="1093978"/>
    <lineage>
        <taxon>Eukaryota</taxon>
        <taxon>Metazoa</taxon>
        <taxon>Spiralia</taxon>
        <taxon>Lophotrochozoa</taxon>
        <taxon>Mollusca</taxon>
        <taxon>Gastropoda</taxon>
        <taxon>Heterobranchia</taxon>
        <taxon>Euthyneura</taxon>
        <taxon>Panpulmonata</taxon>
        <taxon>Sacoglossa</taxon>
        <taxon>Placobranchoidea</taxon>
        <taxon>Plakobranchidae</taxon>
        <taxon>Elysia</taxon>
    </lineage>
</organism>
<gene>
    <name evidence="2" type="ORF">ElyMa_003833300</name>
</gene>
<accession>A0AAV4FG34</accession>
<evidence type="ECO:0008006" key="4">
    <source>
        <dbReference type="Google" id="ProtNLM"/>
    </source>
</evidence>
<comment type="caution">
    <text evidence="2">The sequence shown here is derived from an EMBL/GenBank/DDBJ whole genome shotgun (WGS) entry which is preliminary data.</text>
</comment>
<keyword evidence="3" id="KW-1185">Reference proteome</keyword>
<sequence>MGVLLEGRIIAAFCSLVLISLLVPQADTLILLETKCPDAESSPENEFGVCANDCTTNSGCDSRSWCCPNSCGGRQCTEVKAYCLEGDILYSHHDLMPFHSDDPNMCGVCWCQNGKSQCHSHPCDGPLP</sequence>
<keyword evidence="1" id="KW-0732">Signal</keyword>
<feature type="signal peptide" evidence="1">
    <location>
        <begin position="1"/>
        <end position="28"/>
    </location>
</feature>
<evidence type="ECO:0000313" key="3">
    <source>
        <dbReference type="Proteomes" id="UP000762676"/>
    </source>
</evidence>
<dbReference type="EMBL" id="BMAT01007823">
    <property type="protein sequence ID" value="GFR72192.1"/>
    <property type="molecule type" value="Genomic_DNA"/>
</dbReference>
<proteinExistence type="predicted"/>
<feature type="chain" id="PRO_5043864868" description="WAP domain-containing protein" evidence="1">
    <location>
        <begin position="29"/>
        <end position="128"/>
    </location>
</feature>
<evidence type="ECO:0000313" key="2">
    <source>
        <dbReference type="EMBL" id="GFR72192.1"/>
    </source>
</evidence>
<dbReference type="AlphaFoldDB" id="A0AAV4FG34"/>
<name>A0AAV4FG34_9GAST</name>
<evidence type="ECO:0000256" key="1">
    <source>
        <dbReference type="SAM" id="SignalP"/>
    </source>
</evidence>
<protein>
    <recommendedName>
        <fullName evidence="4">WAP domain-containing protein</fullName>
    </recommendedName>
</protein>
<reference evidence="2 3" key="1">
    <citation type="journal article" date="2021" name="Elife">
        <title>Chloroplast acquisition without the gene transfer in kleptoplastic sea slugs, Plakobranchus ocellatus.</title>
        <authorList>
            <person name="Maeda T."/>
            <person name="Takahashi S."/>
            <person name="Yoshida T."/>
            <person name="Shimamura S."/>
            <person name="Takaki Y."/>
            <person name="Nagai Y."/>
            <person name="Toyoda A."/>
            <person name="Suzuki Y."/>
            <person name="Arimoto A."/>
            <person name="Ishii H."/>
            <person name="Satoh N."/>
            <person name="Nishiyama T."/>
            <person name="Hasebe M."/>
            <person name="Maruyama T."/>
            <person name="Minagawa J."/>
            <person name="Obokata J."/>
            <person name="Shigenobu S."/>
        </authorList>
    </citation>
    <scope>NUCLEOTIDE SEQUENCE [LARGE SCALE GENOMIC DNA]</scope>
</reference>
<dbReference type="Proteomes" id="UP000762676">
    <property type="component" value="Unassembled WGS sequence"/>
</dbReference>